<dbReference type="Pfam" id="PF07366">
    <property type="entry name" value="SnoaL"/>
    <property type="match status" value="1"/>
</dbReference>
<dbReference type="SUPFAM" id="SSF54427">
    <property type="entry name" value="NTF2-like"/>
    <property type="match status" value="1"/>
</dbReference>
<evidence type="ECO:0000313" key="4">
    <source>
        <dbReference type="Proteomes" id="UP001165292"/>
    </source>
</evidence>
<dbReference type="Gene3D" id="3.10.450.50">
    <property type="match status" value="1"/>
</dbReference>
<dbReference type="PANTHER" id="PTHR38436:SF1">
    <property type="entry name" value="ESTER CYCLASE"/>
    <property type="match status" value="1"/>
</dbReference>
<gene>
    <name evidence="2" type="ORF">EA795_16285</name>
    <name evidence="1" type="ORF">NJF43_07655</name>
</gene>
<dbReference type="GO" id="GO:0030638">
    <property type="term" value="P:polyketide metabolic process"/>
    <property type="evidence" value="ECO:0007669"/>
    <property type="project" value="InterPro"/>
</dbReference>
<proteinExistence type="predicted"/>
<evidence type="ECO:0000313" key="1">
    <source>
        <dbReference type="EMBL" id="MCO7544628.1"/>
    </source>
</evidence>
<protein>
    <submittedName>
        <fullName evidence="1">Ester cyclase</fullName>
    </submittedName>
</protein>
<dbReference type="EMBL" id="RFFL01000013">
    <property type="protein sequence ID" value="RMH98836.1"/>
    <property type="molecule type" value="Genomic_DNA"/>
</dbReference>
<dbReference type="InterPro" id="IPR032710">
    <property type="entry name" value="NTF2-like_dom_sf"/>
</dbReference>
<comment type="caution">
    <text evidence="1">The sequence shown here is derived from an EMBL/GenBank/DDBJ whole genome shotgun (WGS) entry which is preliminary data.</text>
</comment>
<dbReference type="Proteomes" id="UP001165292">
    <property type="component" value="Unassembled WGS sequence"/>
</dbReference>
<dbReference type="EMBL" id="JAMYBS010000006">
    <property type="protein sequence ID" value="MCO7544628.1"/>
    <property type="molecule type" value="Genomic_DNA"/>
</dbReference>
<sequence>MSPEERKRRVHQHIDLSWGKGRLALAEQLQSKYFRYKSSLILQTVDSAGFALIIRRIRSAVPDLEVVVEECLADGDKVITSSTLFGTLVEPVFGYPPSGKILSVAAMSLWTFNPAGDIEELNTLFDLESTRQQLGMESAFPVTLPPI</sequence>
<dbReference type="RefSeq" id="WP_014853875.1">
    <property type="nucleotide sequence ID" value="NZ_DALZRK010000010.1"/>
</dbReference>
<dbReference type="PANTHER" id="PTHR38436">
    <property type="entry name" value="POLYKETIDE CYCLASE SNOAL-LIKE DOMAIN"/>
    <property type="match status" value="1"/>
</dbReference>
<dbReference type="GeneID" id="84610601"/>
<reference evidence="2 3" key="1">
    <citation type="submission" date="2018-10" db="EMBL/GenBank/DDBJ databases">
        <title>Pseudomonas sp. GL14 genome.</title>
        <authorList>
            <person name="Peng J."/>
            <person name="Liu Z.-P."/>
        </authorList>
    </citation>
    <scope>NUCLEOTIDE SEQUENCE [LARGE SCALE GENOMIC DNA]</scope>
    <source>
        <strain evidence="2 3">GL14</strain>
    </source>
</reference>
<organism evidence="1 4">
    <name type="scientific">Stutzerimonas nitrititolerans</name>
    <dbReference type="NCBI Taxonomy" id="2482751"/>
    <lineage>
        <taxon>Bacteria</taxon>
        <taxon>Pseudomonadati</taxon>
        <taxon>Pseudomonadota</taxon>
        <taxon>Gammaproteobacteria</taxon>
        <taxon>Pseudomonadales</taxon>
        <taxon>Pseudomonadaceae</taxon>
        <taxon>Stutzerimonas</taxon>
    </lineage>
</organism>
<reference evidence="1" key="2">
    <citation type="submission" date="2022-06" db="EMBL/GenBank/DDBJ databases">
        <title>Detection of beta-lactamases in bacteria of animal origin.</title>
        <authorList>
            <person name="Mlynarcik P."/>
            <person name="Zdarska V."/>
            <person name="Chudobova H."/>
            <person name="Prochazkova P."/>
            <person name="Hricova K."/>
            <person name="Mezerova K."/>
            <person name="Bardon J."/>
            <person name="Dolejska M."/>
            <person name="Sukkar I."/>
            <person name="Kolar M."/>
        </authorList>
    </citation>
    <scope>NUCLEOTIDE SEQUENCE</scope>
    <source>
        <strain evidence="1">S 300-3</strain>
    </source>
</reference>
<dbReference type="AlphaFoldDB" id="A0AA41WLA3"/>
<evidence type="ECO:0000313" key="2">
    <source>
        <dbReference type="EMBL" id="RMH98836.1"/>
    </source>
</evidence>
<accession>A0AA41WLA3</accession>
<evidence type="ECO:0000313" key="3">
    <source>
        <dbReference type="Proteomes" id="UP000269134"/>
    </source>
</evidence>
<keyword evidence="3" id="KW-1185">Reference proteome</keyword>
<dbReference type="InterPro" id="IPR009959">
    <property type="entry name" value="Cyclase_SnoaL-like"/>
</dbReference>
<name>A0AA41WLA3_9GAMM</name>
<dbReference type="Proteomes" id="UP000269134">
    <property type="component" value="Unassembled WGS sequence"/>
</dbReference>